<dbReference type="EMBL" id="BEZZ01258772">
    <property type="protein sequence ID" value="GCC48752.1"/>
    <property type="molecule type" value="Genomic_DNA"/>
</dbReference>
<evidence type="ECO:0000313" key="2">
    <source>
        <dbReference type="Proteomes" id="UP000287033"/>
    </source>
</evidence>
<accession>A0A401U1J1</accession>
<gene>
    <name evidence="1" type="ORF">chiPu_0033275</name>
</gene>
<sequence length="178" mass="19718">KHVALLLGLDTFRGRRHVARGGNVHDGLDDRGRRAGSGKILDEGAVDLDLVERKALQIAQRRIAGAEIVERDAHAELAQLMQDIECGIVVADQHGLGDLELEPRGRESRRRQRGGDVERQRLALELDRRHVDRNMDMIRPVHGFPARGVEHPVPEIVDQAGILGDRDEVRGRDGPALG</sequence>
<organism evidence="1 2">
    <name type="scientific">Chiloscyllium punctatum</name>
    <name type="common">Brownbanded bambooshark</name>
    <name type="synonym">Hemiscyllium punctatum</name>
    <dbReference type="NCBI Taxonomy" id="137246"/>
    <lineage>
        <taxon>Eukaryota</taxon>
        <taxon>Metazoa</taxon>
        <taxon>Chordata</taxon>
        <taxon>Craniata</taxon>
        <taxon>Vertebrata</taxon>
        <taxon>Chondrichthyes</taxon>
        <taxon>Elasmobranchii</taxon>
        <taxon>Galeomorphii</taxon>
        <taxon>Galeoidea</taxon>
        <taxon>Orectolobiformes</taxon>
        <taxon>Hemiscylliidae</taxon>
        <taxon>Chiloscyllium</taxon>
    </lineage>
</organism>
<dbReference type="Proteomes" id="UP000287033">
    <property type="component" value="Unassembled WGS sequence"/>
</dbReference>
<reference evidence="1 2" key="1">
    <citation type="journal article" date="2018" name="Nat. Ecol. Evol.">
        <title>Shark genomes provide insights into elasmobranch evolution and the origin of vertebrates.</title>
        <authorList>
            <person name="Hara Y"/>
            <person name="Yamaguchi K"/>
            <person name="Onimaru K"/>
            <person name="Kadota M"/>
            <person name="Koyanagi M"/>
            <person name="Keeley SD"/>
            <person name="Tatsumi K"/>
            <person name="Tanaka K"/>
            <person name="Motone F"/>
            <person name="Kageyama Y"/>
            <person name="Nozu R"/>
            <person name="Adachi N"/>
            <person name="Nishimura O"/>
            <person name="Nakagawa R"/>
            <person name="Tanegashima C"/>
            <person name="Kiyatake I"/>
            <person name="Matsumoto R"/>
            <person name="Murakumo K"/>
            <person name="Nishida K"/>
            <person name="Terakita A"/>
            <person name="Kuratani S"/>
            <person name="Sato K"/>
            <person name="Hyodo S Kuraku.S."/>
        </authorList>
    </citation>
    <scope>NUCLEOTIDE SEQUENCE [LARGE SCALE GENOMIC DNA]</scope>
</reference>
<dbReference type="AlphaFoldDB" id="A0A401U1J1"/>
<feature type="non-terminal residue" evidence="1">
    <location>
        <position position="178"/>
    </location>
</feature>
<dbReference type="STRING" id="137246.A0A401U1J1"/>
<feature type="non-terminal residue" evidence="1">
    <location>
        <position position="1"/>
    </location>
</feature>
<name>A0A401U1J1_CHIPU</name>
<keyword evidence="2" id="KW-1185">Reference proteome</keyword>
<protein>
    <submittedName>
        <fullName evidence="1">Uncharacterized protein</fullName>
    </submittedName>
</protein>
<comment type="caution">
    <text evidence="1">The sequence shown here is derived from an EMBL/GenBank/DDBJ whole genome shotgun (WGS) entry which is preliminary data.</text>
</comment>
<evidence type="ECO:0000313" key="1">
    <source>
        <dbReference type="EMBL" id="GCC48752.1"/>
    </source>
</evidence>
<proteinExistence type="predicted"/>